<gene>
    <name evidence="1" type="ORF">KSP39_PZI013162</name>
</gene>
<organism evidence="1 2">
    <name type="scientific">Platanthera zijinensis</name>
    <dbReference type="NCBI Taxonomy" id="2320716"/>
    <lineage>
        <taxon>Eukaryota</taxon>
        <taxon>Viridiplantae</taxon>
        <taxon>Streptophyta</taxon>
        <taxon>Embryophyta</taxon>
        <taxon>Tracheophyta</taxon>
        <taxon>Spermatophyta</taxon>
        <taxon>Magnoliopsida</taxon>
        <taxon>Liliopsida</taxon>
        <taxon>Asparagales</taxon>
        <taxon>Orchidaceae</taxon>
        <taxon>Orchidoideae</taxon>
        <taxon>Orchideae</taxon>
        <taxon>Orchidinae</taxon>
        <taxon>Platanthera</taxon>
    </lineage>
</organism>
<keyword evidence="2" id="KW-1185">Reference proteome</keyword>
<comment type="caution">
    <text evidence="1">The sequence shown here is derived from an EMBL/GenBank/DDBJ whole genome shotgun (WGS) entry which is preliminary data.</text>
</comment>
<evidence type="ECO:0000313" key="1">
    <source>
        <dbReference type="EMBL" id="KAK8936084.1"/>
    </source>
</evidence>
<dbReference type="EMBL" id="JBBWWQ010000011">
    <property type="protein sequence ID" value="KAK8936084.1"/>
    <property type="molecule type" value="Genomic_DNA"/>
</dbReference>
<proteinExistence type="predicted"/>
<name>A0AAP0BD56_9ASPA</name>
<dbReference type="AlphaFoldDB" id="A0AAP0BD56"/>
<reference evidence="1 2" key="1">
    <citation type="journal article" date="2022" name="Nat. Plants">
        <title>Genomes of leafy and leafless Platanthera orchids illuminate the evolution of mycoheterotrophy.</title>
        <authorList>
            <person name="Li M.H."/>
            <person name="Liu K.W."/>
            <person name="Li Z."/>
            <person name="Lu H.C."/>
            <person name="Ye Q.L."/>
            <person name="Zhang D."/>
            <person name="Wang J.Y."/>
            <person name="Li Y.F."/>
            <person name="Zhong Z.M."/>
            <person name="Liu X."/>
            <person name="Yu X."/>
            <person name="Liu D.K."/>
            <person name="Tu X.D."/>
            <person name="Liu B."/>
            <person name="Hao Y."/>
            <person name="Liao X.Y."/>
            <person name="Jiang Y.T."/>
            <person name="Sun W.H."/>
            <person name="Chen J."/>
            <person name="Chen Y.Q."/>
            <person name="Ai Y."/>
            <person name="Zhai J.W."/>
            <person name="Wu S.S."/>
            <person name="Zhou Z."/>
            <person name="Hsiao Y.Y."/>
            <person name="Wu W.L."/>
            <person name="Chen Y.Y."/>
            <person name="Lin Y.F."/>
            <person name="Hsu J.L."/>
            <person name="Li C.Y."/>
            <person name="Wang Z.W."/>
            <person name="Zhao X."/>
            <person name="Zhong W.Y."/>
            <person name="Ma X.K."/>
            <person name="Ma L."/>
            <person name="Huang J."/>
            <person name="Chen G.Z."/>
            <person name="Huang M.Z."/>
            <person name="Huang L."/>
            <person name="Peng D.H."/>
            <person name="Luo Y.B."/>
            <person name="Zou S.Q."/>
            <person name="Chen S.P."/>
            <person name="Lan S."/>
            <person name="Tsai W.C."/>
            <person name="Van de Peer Y."/>
            <person name="Liu Z.J."/>
        </authorList>
    </citation>
    <scope>NUCLEOTIDE SEQUENCE [LARGE SCALE GENOMIC DNA]</scope>
    <source>
        <strain evidence="1">Lor287</strain>
    </source>
</reference>
<protein>
    <submittedName>
        <fullName evidence="1">Uncharacterized protein</fullName>
    </submittedName>
</protein>
<dbReference type="Proteomes" id="UP001418222">
    <property type="component" value="Unassembled WGS sequence"/>
</dbReference>
<accession>A0AAP0BD56</accession>
<sequence length="142" mass="16864">MKLKKQRVDALVKYVLCRFLFLLKSLRLSLCLEMFSGLNEFRKYNWLKDIHTFLHKQFEDLHTLDFSRNKPASPGYLEVCSIILVFFEHTNIQVSVDEKAQPHLCRWAAKGGFSYIFCEDLPILLFPKKEVRPTFVYLNKEE</sequence>
<evidence type="ECO:0000313" key="2">
    <source>
        <dbReference type="Proteomes" id="UP001418222"/>
    </source>
</evidence>